<organism evidence="2 3">
    <name type="scientific">Fulvimarina endophytica</name>
    <dbReference type="NCBI Taxonomy" id="2293836"/>
    <lineage>
        <taxon>Bacteria</taxon>
        <taxon>Pseudomonadati</taxon>
        <taxon>Pseudomonadota</taxon>
        <taxon>Alphaproteobacteria</taxon>
        <taxon>Hyphomicrobiales</taxon>
        <taxon>Aurantimonadaceae</taxon>
        <taxon>Fulvimarina</taxon>
    </lineage>
</organism>
<feature type="region of interest" description="Disordered" evidence="1">
    <location>
        <begin position="12"/>
        <end position="32"/>
    </location>
</feature>
<accession>A0A371XB37</accession>
<name>A0A371XB37_9HYPH</name>
<evidence type="ECO:0000313" key="3">
    <source>
        <dbReference type="Proteomes" id="UP000264310"/>
    </source>
</evidence>
<dbReference type="Proteomes" id="UP000264310">
    <property type="component" value="Unassembled WGS sequence"/>
</dbReference>
<gene>
    <name evidence="2" type="ORF">DYI37_03140</name>
</gene>
<sequence>MMVRLGKIKPWPDDKPWPMGEGNYLPEADGTEKVHEGTGELMEAIEGYVIETKPRGWFVITMGGEPVTKSLREESVELFPAMTAEEQEAFVGANKPD</sequence>
<evidence type="ECO:0000313" key="2">
    <source>
        <dbReference type="EMBL" id="RFC66453.1"/>
    </source>
</evidence>
<dbReference type="AlphaFoldDB" id="A0A371XB37"/>
<proteinExistence type="predicted"/>
<reference evidence="2 3" key="1">
    <citation type="submission" date="2018-08" db="EMBL/GenBank/DDBJ databases">
        <title>Fulvimarina sp. 85, whole genome shotgun sequence.</title>
        <authorList>
            <person name="Tuo L."/>
        </authorList>
    </citation>
    <scope>NUCLEOTIDE SEQUENCE [LARGE SCALE GENOMIC DNA]</scope>
    <source>
        <strain evidence="2 3">85</strain>
    </source>
</reference>
<protein>
    <submittedName>
        <fullName evidence="2">Uncharacterized protein</fullName>
    </submittedName>
</protein>
<comment type="caution">
    <text evidence="2">The sequence shown here is derived from an EMBL/GenBank/DDBJ whole genome shotgun (WGS) entry which is preliminary data.</text>
</comment>
<evidence type="ECO:0000256" key="1">
    <source>
        <dbReference type="SAM" id="MobiDB-lite"/>
    </source>
</evidence>
<keyword evidence="3" id="KW-1185">Reference proteome</keyword>
<dbReference type="EMBL" id="QURL01000001">
    <property type="protein sequence ID" value="RFC66453.1"/>
    <property type="molecule type" value="Genomic_DNA"/>
</dbReference>